<evidence type="ECO:0000313" key="2">
    <source>
        <dbReference type="EMBL" id="RKE00270.1"/>
    </source>
</evidence>
<dbReference type="EMBL" id="RAPQ01000010">
    <property type="protein sequence ID" value="RKE00270.1"/>
    <property type="molecule type" value="Genomic_DNA"/>
</dbReference>
<feature type="chain" id="PRO_5019309422" description="Lipoprotein" evidence="1">
    <location>
        <begin position="18"/>
        <end position="187"/>
    </location>
</feature>
<dbReference type="PROSITE" id="PS51257">
    <property type="entry name" value="PROKAR_LIPOPROTEIN"/>
    <property type="match status" value="1"/>
</dbReference>
<sequence length="187" mass="22120">MKAYKFILIIVLISVLACEQNTDNDIEKPDYEFVPTDVLVKIKGSFTINKVFDFINSLDLDVENIHSQVYTSNLPSDSLQYVLNYLNEKPYTNDGNTWFVNGYLHYQTKVITIFPRFFDIKNKPYQLDWLDSMKILKLKEQTEGETAGCIIFFHVPEGKEMEWKKKFEKYDFVEWAELNHIIDIELH</sequence>
<dbReference type="AlphaFoldDB" id="A0A419WXU7"/>
<gene>
    <name evidence="2" type="ORF">BXY64_3276</name>
</gene>
<dbReference type="OrthoDB" id="981957at2"/>
<dbReference type="Proteomes" id="UP000284531">
    <property type="component" value="Unassembled WGS sequence"/>
</dbReference>
<keyword evidence="1" id="KW-0732">Signal</keyword>
<feature type="signal peptide" evidence="1">
    <location>
        <begin position="1"/>
        <end position="17"/>
    </location>
</feature>
<evidence type="ECO:0000313" key="3">
    <source>
        <dbReference type="Proteomes" id="UP000284531"/>
    </source>
</evidence>
<protein>
    <recommendedName>
        <fullName evidence="4">Lipoprotein</fullName>
    </recommendedName>
</protein>
<proteinExistence type="predicted"/>
<dbReference type="RefSeq" id="WP_120240999.1">
    <property type="nucleotide sequence ID" value="NZ_RAPQ01000010.1"/>
</dbReference>
<evidence type="ECO:0008006" key="4">
    <source>
        <dbReference type="Google" id="ProtNLM"/>
    </source>
</evidence>
<keyword evidence="3" id="KW-1185">Reference proteome</keyword>
<comment type="caution">
    <text evidence="2">The sequence shown here is derived from an EMBL/GenBank/DDBJ whole genome shotgun (WGS) entry which is preliminary data.</text>
</comment>
<accession>A0A419WXU7</accession>
<evidence type="ECO:0000256" key="1">
    <source>
        <dbReference type="SAM" id="SignalP"/>
    </source>
</evidence>
<name>A0A419WXU7_9BACT</name>
<organism evidence="2 3">
    <name type="scientific">Marinifilum flexuosum</name>
    <dbReference type="NCBI Taxonomy" id="1117708"/>
    <lineage>
        <taxon>Bacteria</taxon>
        <taxon>Pseudomonadati</taxon>
        <taxon>Bacteroidota</taxon>
        <taxon>Bacteroidia</taxon>
        <taxon>Marinilabiliales</taxon>
        <taxon>Marinifilaceae</taxon>
    </lineage>
</organism>
<reference evidence="2 3" key="1">
    <citation type="submission" date="2018-09" db="EMBL/GenBank/DDBJ databases">
        <title>Genomic Encyclopedia of Archaeal and Bacterial Type Strains, Phase II (KMG-II): from individual species to whole genera.</title>
        <authorList>
            <person name="Goeker M."/>
        </authorList>
    </citation>
    <scope>NUCLEOTIDE SEQUENCE [LARGE SCALE GENOMIC DNA]</scope>
    <source>
        <strain evidence="2 3">DSM 21950</strain>
    </source>
</reference>